<dbReference type="PANTHER" id="PTHR33525:SF3">
    <property type="entry name" value="RIBONUCLEASE Y"/>
    <property type="match status" value="1"/>
</dbReference>
<evidence type="ECO:0000259" key="3">
    <source>
        <dbReference type="PROSITE" id="PS51833"/>
    </source>
</evidence>
<dbReference type="PROSITE" id="PS51833">
    <property type="entry name" value="HDOD"/>
    <property type="match status" value="1"/>
</dbReference>
<dbReference type="Gene3D" id="1.10.3210.10">
    <property type="entry name" value="Hypothetical protein af1432"/>
    <property type="match status" value="1"/>
</dbReference>
<evidence type="ECO:0000256" key="1">
    <source>
        <dbReference type="PROSITE-ProRule" id="PRU00169"/>
    </source>
</evidence>
<feature type="domain" description="Response regulatory" evidence="2">
    <location>
        <begin position="4"/>
        <end position="119"/>
    </location>
</feature>
<dbReference type="SMART" id="SM00448">
    <property type="entry name" value="REC"/>
    <property type="match status" value="1"/>
</dbReference>
<dbReference type="OrthoDB" id="9803649at2"/>
<dbReference type="InterPro" id="IPR003607">
    <property type="entry name" value="HD/PDEase_dom"/>
</dbReference>
<dbReference type="AlphaFoldDB" id="L0R973"/>
<dbReference type="GO" id="GO:0016787">
    <property type="term" value="F:hydrolase activity"/>
    <property type="evidence" value="ECO:0007669"/>
    <property type="project" value="UniProtKB-KW"/>
</dbReference>
<dbReference type="STRING" id="1121451.DESAM_20453"/>
<dbReference type="InterPro" id="IPR001789">
    <property type="entry name" value="Sig_transdc_resp-reg_receiver"/>
</dbReference>
<dbReference type="CDD" id="cd00077">
    <property type="entry name" value="HDc"/>
    <property type="match status" value="1"/>
</dbReference>
<dbReference type="InterPro" id="IPR014626">
    <property type="entry name" value="Sig_transdc_resp-reg_put"/>
</dbReference>
<keyword evidence="4" id="KW-0378">Hydrolase</keyword>
<dbReference type="Pfam" id="PF00072">
    <property type="entry name" value="Response_reg"/>
    <property type="match status" value="1"/>
</dbReference>
<dbReference type="eggNOG" id="COG2204">
    <property type="taxonomic scope" value="Bacteria"/>
</dbReference>
<dbReference type="HOGENOM" id="CLU_048246_0_0_7"/>
<keyword evidence="1" id="KW-0597">Phosphoprotein</keyword>
<dbReference type="Pfam" id="PF08668">
    <property type="entry name" value="HDOD"/>
    <property type="match status" value="1"/>
</dbReference>
<dbReference type="PATRIC" id="fig|1121451.3.peg.715"/>
<sequence>MKLKILFVDDDINILAGFRTMLHSMRREWECRFSTSAIKALKLVANEPFDVIVADMRMPTMDGAVFFKKVAQLQGSAIRIILSGYSEMQSQLKSTKCAHQFLSKPCSSDVMIETIKRVTELRHIFTDESIKTLVTRLDALPAIPDLILKIRKELEKPDPELNRIAQLVQKDVGTSATILKVVNSTFFGFYEKITSPSHAVVLLGVDILRGLVLGVHLLKGLEAENLDGYSVEKLWDHSLQTGYFAKAIAALETSDEKFIDCCFVAGLLHDIGKLVLITHMDSLYGPVLEAVREHGGPIVDLERDILGTTHAEVGAYLLGLWGFNENTVKAVYYHHSLSICDGYLSPPVVVHVAAALQHELAPHKSNYIFSPINMECLEKLGLQDRLEDWREECIKNMEDSHERA</sequence>
<dbReference type="Gene3D" id="3.40.50.2300">
    <property type="match status" value="1"/>
</dbReference>
<reference evidence="4 5" key="1">
    <citation type="submission" date="2012-10" db="EMBL/GenBank/DDBJ databases">
        <authorList>
            <person name="Genoscope - CEA"/>
        </authorList>
    </citation>
    <scope>NUCLEOTIDE SEQUENCE [LARGE SCALE GENOMIC DNA]</scope>
    <source>
        <strain evidence="5">AM13 / DSM 14728</strain>
    </source>
</reference>
<dbReference type="GO" id="GO:0000160">
    <property type="term" value="P:phosphorelay signal transduction system"/>
    <property type="evidence" value="ECO:0007669"/>
    <property type="project" value="InterPro"/>
</dbReference>
<dbReference type="SUPFAM" id="SSF109604">
    <property type="entry name" value="HD-domain/PDEase-like"/>
    <property type="match status" value="1"/>
</dbReference>
<dbReference type="SMART" id="SM00471">
    <property type="entry name" value="HDc"/>
    <property type="match status" value="1"/>
</dbReference>
<dbReference type="eggNOG" id="COG1639">
    <property type="taxonomic scope" value="Bacteria"/>
</dbReference>
<evidence type="ECO:0000259" key="2">
    <source>
        <dbReference type="PROSITE" id="PS50110"/>
    </source>
</evidence>
<dbReference type="PIRSF" id="PIRSF036883">
    <property type="entry name" value="RR_HD-GYP_mod"/>
    <property type="match status" value="1"/>
</dbReference>
<gene>
    <name evidence="4" type="ORF">DESAM_20453</name>
</gene>
<feature type="domain" description="HDOD" evidence="3">
    <location>
        <begin position="140"/>
        <end position="337"/>
    </location>
</feature>
<dbReference type="SUPFAM" id="SSF52172">
    <property type="entry name" value="CheY-like"/>
    <property type="match status" value="1"/>
</dbReference>
<feature type="modified residue" description="4-aspartylphosphate" evidence="1">
    <location>
        <position position="55"/>
    </location>
</feature>
<protein>
    <submittedName>
        <fullName evidence="4">Metal-dependent hydrolase HDOD</fullName>
    </submittedName>
</protein>
<dbReference type="Proteomes" id="UP000010808">
    <property type="component" value="Chromosome"/>
</dbReference>
<proteinExistence type="predicted"/>
<dbReference type="KEGG" id="dhy:DESAM_20453"/>
<dbReference type="PANTHER" id="PTHR33525">
    <property type="match status" value="1"/>
</dbReference>
<keyword evidence="5" id="KW-1185">Reference proteome</keyword>
<dbReference type="InterPro" id="IPR013976">
    <property type="entry name" value="HDOD"/>
</dbReference>
<dbReference type="EMBL" id="FO203522">
    <property type="protein sequence ID" value="CCO22740.1"/>
    <property type="molecule type" value="Genomic_DNA"/>
</dbReference>
<evidence type="ECO:0000313" key="5">
    <source>
        <dbReference type="Proteomes" id="UP000010808"/>
    </source>
</evidence>
<dbReference type="PROSITE" id="PS50110">
    <property type="entry name" value="RESPONSE_REGULATORY"/>
    <property type="match status" value="1"/>
</dbReference>
<accession>L0R973</accession>
<organism evidence="4 5">
    <name type="scientific">Maridesulfovibrio hydrothermalis AM13 = DSM 14728</name>
    <dbReference type="NCBI Taxonomy" id="1121451"/>
    <lineage>
        <taxon>Bacteria</taxon>
        <taxon>Pseudomonadati</taxon>
        <taxon>Thermodesulfobacteriota</taxon>
        <taxon>Desulfovibrionia</taxon>
        <taxon>Desulfovibrionales</taxon>
        <taxon>Desulfovibrionaceae</taxon>
        <taxon>Maridesulfovibrio</taxon>
    </lineage>
</organism>
<dbReference type="RefSeq" id="WP_015335348.1">
    <property type="nucleotide sequence ID" value="NC_020055.1"/>
</dbReference>
<dbReference type="InterPro" id="IPR052340">
    <property type="entry name" value="RNase_Y/CdgJ"/>
</dbReference>
<name>L0R973_9BACT</name>
<dbReference type="InterPro" id="IPR011006">
    <property type="entry name" value="CheY-like_superfamily"/>
</dbReference>
<evidence type="ECO:0000313" key="4">
    <source>
        <dbReference type="EMBL" id="CCO22740.1"/>
    </source>
</evidence>